<gene>
    <name evidence="11" type="ORF">F0562_035369</name>
</gene>
<dbReference type="PRINTS" id="PR00367">
    <property type="entry name" value="ETHRSPELEMNT"/>
</dbReference>
<reference evidence="11 12" key="1">
    <citation type="submission" date="2019-09" db="EMBL/GenBank/DDBJ databases">
        <title>A chromosome-level genome assembly of the Chinese tupelo Nyssa sinensis.</title>
        <authorList>
            <person name="Yang X."/>
            <person name="Kang M."/>
            <person name="Yang Y."/>
            <person name="Xiong H."/>
            <person name="Wang M."/>
            <person name="Zhang Z."/>
            <person name="Wang Z."/>
            <person name="Wu H."/>
            <person name="Ma T."/>
            <person name="Liu J."/>
            <person name="Xi Z."/>
        </authorList>
    </citation>
    <scope>NUCLEOTIDE SEQUENCE [LARGE SCALE GENOMIC DNA]</scope>
    <source>
        <strain evidence="11">J267</strain>
        <tissue evidence="11">Leaf</tissue>
    </source>
</reference>
<dbReference type="SUPFAM" id="SSF57756">
    <property type="entry name" value="Retrovirus zinc finger-like domains"/>
    <property type="match status" value="1"/>
</dbReference>
<keyword evidence="7" id="KW-0479">Metal-binding</keyword>
<dbReference type="PROSITE" id="PS50158">
    <property type="entry name" value="ZF_CCHC"/>
    <property type="match status" value="1"/>
</dbReference>
<keyword evidence="2" id="KW-0611">Plant defense</keyword>
<evidence type="ECO:0000256" key="1">
    <source>
        <dbReference type="ARBA" id="ARBA00004123"/>
    </source>
</evidence>
<evidence type="ECO:0000256" key="5">
    <source>
        <dbReference type="ARBA" id="ARBA00023163"/>
    </source>
</evidence>
<evidence type="ECO:0000256" key="6">
    <source>
        <dbReference type="ARBA" id="ARBA00023242"/>
    </source>
</evidence>
<dbReference type="GO" id="GO:0006952">
    <property type="term" value="P:defense response"/>
    <property type="evidence" value="ECO:0007669"/>
    <property type="project" value="UniProtKB-KW"/>
</dbReference>
<dbReference type="InterPro" id="IPR036955">
    <property type="entry name" value="AP2/ERF_dom_sf"/>
</dbReference>
<feature type="compositionally biased region" description="Basic residues" evidence="8">
    <location>
        <begin position="408"/>
        <end position="417"/>
    </location>
</feature>
<keyword evidence="3" id="KW-0805">Transcription regulation</keyword>
<evidence type="ECO:0008006" key="13">
    <source>
        <dbReference type="Google" id="ProtNLM"/>
    </source>
</evidence>
<dbReference type="GO" id="GO:0005634">
    <property type="term" value="C:nucleus"/>
    <property type="evidence" value="ECO:0007669"/>
    <property type="project" value="UniProtKB-SubCell"/>
</dbReference>
<name>A0A5J5AD20_9ASTE</name>
<dbReference type="EMBL" id="CM018045">
    <property type="protein sequence ID" value="KAA8527762.1"/>
    <property type="molecule type" value="Genomic_DNA"/>
</dbReference>
<feature type="domain" description="AP2/ERF" evidence="10">
    <location>
        <begin position="87"/>
        <end position="145"/>
    </location>
</feature>
<comment type="subcellular location">
    <subcellularLocation>
        <location evidence="1">Nucleus</location>
    </subcellularLocation>
</comment>
<keyword evidence="4" id="KW-0238">DNA-binding</keyword>
<dbReference type="GO" id="GO:0009873">
    <property type="term" value="P:ethylene-activated signaling pathway"/>
    <property type="evidence" value="ECO:0007669"/>
    <property type="project" value="InterPro"/>
</dbReference>
<dbReference type="InterPro" id="IPR044808">
    <property type="entry name" value="ERF_plant"/>
</dbReference>
<dbReference type="OrthoDB" id="674504at2759"/>
<keyword evidence="7" id="KW-0862">Zinc</keyword>
<evidence type="ECO:0000259" key="9">
    <source>
        <dbReference type="PROSITE" id="PS50158"/>
    </source>
</evidence>
<evidence type="ECO:0000256" key="7">
    <source>
        <dbReference type="PROSITE-ProRule" id="PRU00047"/>
    </source>
</evidence>
<feature type="compositionally biased region" description="Gly residues" evidence="8">
    <location>
        <begin position="418"/>
        <end position="427"/>
    </location>
</feature>
<keyword evidence="12" id="KW-1185">Reference proteome</keyword>
<feature type="compositionally biased region" description="Low complexity" evidence="8">
    <location>
        <begin position="11"/>
        <end position="25"/>
    </location>
</feature>
<keyword evidence="7" id="KW-0863">Zinc-finger</keyword>
<dbReference type="InterPro" id="IPR001878">
    <property type="entry name" value="Znf_CCHC"/>
</dbReference>
<sequence>MDSSVFYSLNSDFSPESSFGSPESFSGDWLNSNNSLPFNENDSEEMLLFGILAEAVQETSETISSEPIKEDHEVCSKAEEKPKKEKSYRGVRRRPWGKFAAEIRDSTRNGIRVWLGTFDSAEAAALAYDQAAFSMRGPAAILNFPAERVRESLRNMEYTPEVGCSPVVALKKRHSMRRRTQSKKSKGGGVKIENVVVLEDLGADYLEQLLSSSDQATSHWLKRESAATRGLPSPTNQKEKRIRSDIGFDWNRVCWIRIWNRYQYWIGFRASLRDCRNKLILTQKRTTQAAEFVKENEEERVHQFLMGLNDELFGTIRSQILAMDPLPSIGRAYVMVIQEEKHKSVTRGKEDKSDTVAFAVYARGRDRNQQQWEENKSTCMHCGKYGHDVSDCFQINGYPPNWGSRGLGRGKGKRRGSGRGNGQGGTGVNAVAATISVGNGRQTGIGHERRERNNPRTWIHTRSSAANFGLDRTISKRKKKLTGNTGDLFTEGRWLLDTGASHHVTGYMKLLIDIHKKSLVTVGLPNGAQIITTKHGKARIGENIILQDVLFVPSLRCNLISVGQLIRE</sequence>
<feature type="domain" description="CCHC-type" evidence="9">
    <location>
        <begin position="379"/>
        <end position="392"/>
    </location>
</feature>
<evidence type="ECO:0000256" key="8">
    <source>
        <dbReference type="SAM" id="MobiDB-lite"/>
    </source>
</evidence>
<feature type="region of interest" description="Disordered" evidence="8">
    <location>
        <begin position="62"/>
        <end position="83"/>
    </location>
</feature>
<evidence type="ECO:0000259" key="10">
    <source>
        <dbReference type="PROSITE" id="PS51032"/>
    </source>
</evidence>
<proteinExistence type="predicted"/>
<feature type="compositionally biased region" description="Polar residues" evidence="8">
    <location>
        <begin position="1"/>
        <end position="10"/>
    </location>
</feature>
<evidence type="ECO:0000256" key="3">
    <source>
        <dbReference type="ARBA" id="ARBA00023015"/>
    </source>
</evidence>
<feature type="region of interest" description="Disordered" evidence="8">
    <location>
        <begin position="403"/>
        <end position="428"/>
    </location>
</feature>
<dbReference type="AlphaFoldDB" id="A0A5J5AD20"/>
<dbReference type="FunFam" id="3.30.730.10:FF:000001">
    <property type="entry name" value="Ethylene-responsive transcription factor 2"/>
    <property type="match status" value="1"/>
</dbReference>
<dbReference type="InterPro" id="IPR016177">
    <property type="entry name" value="DNA-bd_dom_sf"/>
</dbReference>
<evidence type="ECO:0000313" key="11">
    <source>
        <dbReference type="EMBL" id="KAA8527762.1"/>
    </source>
</evidence>
<dbReference type="GO" id="GO:0003677">
    <property type="term" value="F:DNA binding"/>
    <property type="evidence" value="ECO:0007669"/>
    <property type="project" value="UniProtKB-KW"/>
</dbReference>
<organism evidence="11 12">
    <name type="scientific">Nyssa sinensis</name>
    <dbReference type="NCBI Taxonomy" id="561372"/>
    <lineage>
        <taxon>Eukaryota</taxon>
        <taxon>Viridiplantae</taxon>
        <taxon>Streptophyta</taxon>
        <taxon>Embryophyta</taxon>
        <taxon>Tracheophyta</taxon>
        <taxon>Spermatophyta</taxon>
        <taxon>Magnoliopsida</taxon>
        <taxon>eudicotyledons</taxon>
        <taxon>Gunneridae</taxon>
        <taxon>Pentapetalae</taxon>
        <taxon>asterids</taxon>
        <taxon>Cornales</taxon>
        <taxon>Nyssaceae</taxon>
        <taxon>Nyssa</taxon>
    </lineage>
</organism>
<evidence type="ECO:0000256" key="2">
    <source>
        <dbReference type="ARBA" id="ARBA00022821"/>
    </source>
</evidence>
<dbReference type="GO" id="GO:0008270">
    <property type="term" value="F:zinc ion binding"/>
    <property type="evidence" value="ECO:0007669"/>
    <property type="project" value="UniProtKB-KW"/>
</dbReference>
<dbReference type="Proteomes" id="UP000325577">
    <property type="component" value="Linkage Group LG21"/>
</dbReference>
<keyword evidence="5" id="KW-0804">Transcription</keyword>
<dbReference type="InterPro" id="IPR054722">
    <property type="entry name" value="PolX-like_BBD"/>
</dbReference>
<feature type="region of interest" description="Disordered" evidence="8">
    <location>
        <begin position="1"/>
        <end position="25"/>
    </location>
</feature>
<dbReference type="InterPro" id="IPR036875">
    <property type="entry name" value="Znf_CCHC_sf"/>
</dbReference>
<keyword evidence="6" id="KW-0539">Nucleus</keyword>
<evidence type="ECO:0000256" key="4">
    <source>
        <dbReference type="ARBA" id="ARBA00023125"/>
    </source>
</evidence>
<feature type="compositionally biased region" description="Basic and acidic residues" evidence="8">
    <location>
        <begin position="67"/>
        <end position="83"/>
    </location>
</feature>
<dbReference type="Pfam" id="PF22936">
    <property type="entry name" value="Pol_BBD"/>
    <property type="match status" value="1"/>
</dbReference>
<dbReference type="PANTHER" id="PTHR31190:SF469">
    <property type="entry name" value="ETHYLENE-RESPONSIVE TRANSCRIPTION FACTOR 1B-LIKE"/>
    <property type="match status" value="1"/>
</dbReference>
<dbReference type="SUPFAM" id="SSF54171">
    <property type="entry name" value="DNA-binding domain"/>
    <property type="match status" value="1"/>
</dbReference>
<dbReference type="SMART" id="SM00380">
    <property type="entry name" value="AP2"/>
    <property type="match status" value="1"/>
</dbReference>
<dbReference type="GO" id="GO:0003700">
    <property type="term" value="F:DNA-binding transcription factor activity"/>
    <property type="evidence" value="ECO:0007669"/>
    <property type="project" value="InterPro"/>
</dbReference>
<dbReference type="PANTHER" id="PTHR31190">
    <property type="entry name" value="DNA-BINDING DOMAIN"/>
    <property type="match status" value="1"/>
</dbReference>
<dbReference type="InterPro" id="IPR001471">
    <property type="entry name" value="AP2/ERF_dom"/>
</dbReference>
<dbReference type="Gene3D" id="3.30.730.10">
    <property type="entry name" value="AP2/ERF domain"/>
    <property type="match status" value="1"/>
</dbReference>
<accession>A0A5J5AD20</accession>
<dbReference type="CDD" id="cd00018">
    <property type="entry name" value="AP2"/>
    <property type="match status" value="1"/>
</dbReference>
<evidence type="ECO:0000313" key="12">
    <source>
        <dbReference type="Proteomes" id="UP000325577"/>
    </source>
</evidence>
<dbReference type="PROSITE" id="PS51032">
    <property type="entry name" value="AP2_ERF"/>
    <property type="match status" value="1"/>
</dbReference>
<dbReference type="Pfam" id="PF00847">
    <property type="entry name" value="AP2"/>
    <property type="match status" value="1"/>
</dbReference>
<protein>
    <recommendedName>
        <fullName evidence="13">AP2/ERF domain-containing protein</fullName>
    </recommendedName>
</protein>